<evidence type="ECO:0000313" key="6">
    <source>
        <dbReference type="EMBL" id="OPH84426.1"/>
    </source>
</evidence>
<evidence type="ECO:0000259" key="4">
    <source>
        <dbReference type="PROSITE" id="PS50885"/>
    </source>
</evidence>
<dbReference type="InterPro" id="IPR035965">
    <property type="entry name" value="PAS-like_dom_sf"/>
</dbReference>
<dbReference type="Pfam" id="PF00563">
    <property type="entry name" value="EAL"/>
    <property type="match status" value="1"/>
</dbReference>
<dbReference type="EMBL" id="MWPQ01000004">
    <property type="protein sequence ID" value="OPH84426.1"/>
    <property type="molecule type" value="Genomic_DNA"/>
</dbReference>
<dbReference type="Gene3D" id="3.30.70.270">
    <property type="match status" value="1"/>
</dbReference>
<feature type="region of interest" description="Disordered" evidence="1">
    <location>
        <begin position="950"/>
        <end position="970"/>
    </location>
</feature>
<dbReference type="Pfam" id="PF00990">
    <property type="entry name" value="GGDEF"/>
    <property type="match status" value="1"/>
</dbReference>
<dbReference type="SUPFAM" id="SSF158472">
    <property type="entry name" value="HAMP domain-like"/>
    <property type="match status" value="1"/>
</dbReference>
<dbReference type="InterPro" id="IPR003660">
    <property type="entry name" value="HAMP_dom"/>
</dbReference>
<dbReference type="RefSeq" id="WP_079445321.1">
    <property type="nucleotide sequence ID" value="NZ_MWPQ01000004.1"/>
</dbReference>
<dbReference type="OrthoDB" id="9814202at2"/>
<dbReference type="CDD" id="cd01949">
    <property type="entry name" value="GGDEF"/>
    <property type="match status" value="1"/>
</dbReference>
<evidence type="ECO:0000259" key="3">
    <source>
        <dbReference type="PROSITE" id="PS50883"/>
    </source>
</evidence>
<dbReference type="PANTHER" id="PTHR44757">
    <property type="entry name" value="DIGUANYLATE CYCLASE DGCP"/>
    <property type="match status" value="1"/>
</dbReference>
<keyword evidence="2" id="KW-0812">Transmembrane</keyword>
<feature type="transmembrane region" description="Helical" evidence="2">
    <location>
        <begin position="31"/>
        <end position="51"/>
    </location>
</feature>
<dbReference type="InterPro" id="IPR035919">
    <property type="entry name" value="EAL_sf"/>
</dbReference>
<feature type="transmembrane region" description="Helical" evidence="2">
    <location>
        <begin position="206"/>
        <end position="227"/>
    </location>
</feature>
<name>A0A1V4I2I4_NITVU</name>
<sequence length="970" mass="106632">MSSGVGANRALFHAAYESIRSCIPAGNTIRTQILVCYLLMSAITAALGFYAMQSIKHAGGLVAKTFDESLMSINYARAAAADFSKMRAVASRRLGILDLQARTELDKKITRLESTFYDDLNIAAERSQSPGATDAVTKVRKAVSEWATLYSNGGKVPDVNNRAIYVDRLDGYAKTVDQQIDLLINHTAGDGFLFRQRALSAIDRDLHFNLGAIAIALLLSGFVTWLLSRRIIGQVAVASKAARSIAAGELDVNIPRGGADELGTLIAAMSVMRNNIKDMVGREIAQRRSAQARLTDALENSREGVVLLHPDGKIALANSRSSEFLASAPELLRFDSLDTFKIAFPSTGPALLANDDLTGEACLPDGRWLRVSRSKTQEGGEIVVFSDITALKRQEEQLYETNRRLDAALDNMSQGLCLYDNDGCLQVVNRRFCEIFRIPSGHVRAGMQFESVLKLSIMAGNHAGQTLDELVESSISRSEIGSYFQSLSDGRIIRIDRRSTSDGGWLETCEDVTEQQRAETQIAFMARHDALTHLPNRLLLAERIEQAIAQAGRGAGFSVLCLDLDNFKQVNDTLGHPIGDELLCAVADRLLACVREIDTVARLGGDEFAIIQAGTRDSNDVERLARRIVECIGQSYEFNGQRIVIGCSIGISLAPHDGSNGEKLLKNADLALYRAKAEGSGVWRFFETEMDESLQKRRALELDLRDAMTNGQFELVYQPIYNLKLEKICRFEALLRWRHPQLGLVSPEKFIPVAEEIGLIIRLGEWVIDQACQQAASWPDDIKVSVNVSSVQFRSPRLVEAFSSALMHSRLPAGRLEIEITESVLLTNSTETMATLHKLRSLGLRIAIDDFGTGYSSLSYLQSFPFDKLKIDQSFVHDLTSTEGSKLIVRAIVSLGKSLGMQITAEGVENIAQFDQAAAEGCDEVQGFFLSKPVSAPQVSSVIRKFERRRGTSRSSRKLGKLTTASGFSR</sequence>
<feature type="domain" description="GGDEF" evidence="5">
    <location>
        <begin position="555"/>
        <end position="688"/>
    </location>
</feature>
<accession>A0A1V4I2I4</accession>
<dbReference type="NCBIfam" id="TIGR00254">
    <property type="entry name" value="GGDEF"/>
    <property type="match status" value="1"/>
</dbReference>
<dbReference type="GO" id="GO:0016020">
    <property type="term" value="C:membrane"/>
    <property type="evidence" value="ECO:0007669"/>
    <property type="project" value="InterPro"/>
</dbReference>
<dbReference type="SUPFAM" id="SSF55073">
    <property type="entry name" value="Nucleotide cyclase"/>
    <property type="match status" value="1"/>
</dbReference>
<feature type="domain" description="EAL" evidence="3">
    <location>
        <begin position="697"/>
        <end position="947"/>
    </location>
</feature>
<feature type="domain" description="HAMP" evidence="4">
    <location>
        <begin position="229"/>
        <end position="281"/>
    </location>
</feature>
<evidence type="ECO:0000259" key="5">
    <source>
        <dbReference type="PROSITE" id="PS50887"/>
    </source>
</evidence>
<dbReference type="InterPro" id="IPR000014">
    <property type="entry name" value="PAS"/>
</dbReference>
<keyword evidence="2" id="KW-1133">Transmembrane helix</keyword>
<comment type="caution">
    <text evidence="6">The sequence shown here is derived from an EMBL/GenBank/DDBJ whole genome shotgun (WGS) entry which is preliminary data.</text>
</comment>
<dbReference type="SMART" id="SM00304">
    <property type="entry name" value="HAMP"/>
    <property type="match status" value="1"/>
</dbReference>
<evidence type="ECO:0000313" key="7">
    <source>
        <dbReference type="Proteomes" id="UP000189940"/>
    </source>
</evidence>
<gene>
    <name evidence="6" type="ORF">B2M20_01410</name>
</gene>
<dbReference type="PANTHER" id="PTHR44757:SF2">
    <property type="entry name" value="BIOFILM ARCHITECTURE MAINTENANCE PROTEIN MBAA"/>
    <property type="match status" value="1"/>
</dbReference>
<dbReference type="PROSITE" id="PS50883">
    <property type="entry name" value="EAL"/>
    <property type="match status" value="1"/>
</dbReference>
<dbReference type="Proteomes" id="UP000189940">
    <property type="component" value="Unassembled WGS sequence"/>
</dbReference>
<dbReference type="SUPFAM" id="SSF55785">
    <property type="entry name" value="PYP-like sensor domain (PAS domain)"/>
    <property type="match status" value="1"/>
</dbReference>
<dbReference type="InterPro" id="IPR052155">
    <property type="entry name" value="Biofilm_reg_signaling"/>
</dbReference>
<keyword evidence="2" id="KW-0472">Membrane</keyword>
<evidence type="ECO:0000256" key="2">
    <source>
        <dbReference type="SAM" id="Phobius"/>
    </source>
</evidence>
<dbReference type="Pfam" id="PF12860">
    <property type="entry name" value="PAS_7"/>
    <property type="match status" value="1"/>
</dbReference>
<dbReference type="STRING" id="29421.B2M20_01410"/>
<dbReference type="AlphaFoldDB" id="A0A1V4I2I4"/>
<dbReference type="CDD" id="cd01948">
    <property type="entry name" value="EAL"/>
    <property type="match status" value="1"/>
</dbReference>
<dbReference type="InterPro" id="IPR001633">
    <property type="entry name" value="EAL_dom"/>
</dbReference>
<evidence type="ECO:0000256" key="1">
    <source>
        <dbReference type="SAM" id="MobiDB-lite"/>
    </source>
</evidence>
<dbReference type="SMART" id="SM00091">
    <property type="entry name" value="PAS"/>
    <property type="match status" value="2"/>
</dbReference>
<dbReference type="CDD" id="cd06225">
    <property type="entry name" value="HAMP"/>
    <property type="match status" value="1"/>
</dbReference>
<dbReference type="Pfam" id="PF00672">
    <property type="entry name" value="HAMP"/>
    <property type="match status" value="1"/>
</dbReference>
<organism evidence="6 7">
    <name type="scientific">Nitrobacter vulgaris</name>
    <dbReference type="NCBI Taxonomy" id="29421"/>
    <lineage>
        <taxon>Bacteria</taxon>
        <taxon>Pseudomonadati</taxon>
        <taxon>Pseudomonadota</taxon>
        <taxon>Alphaproteobacteria</taxon>
        <taxon>Hyphomicrobiales</taxon>
        <taxon>Nitrobacteraceae</taxon>
        <taxon>Nitrobacter</taxon>
    </lineage>
</organism>
<dbReference type="InterPro" id="IPR000160">
    <property type="entry name" value="GGDEF_dom"/>
</dbReference>
<dbReference type="GO" id="GO:0007165">
    <property type="term" value="P:signal transduction"/>
    <property type="evidence" value="ECO:0007669"/>
    <property type="project" value="InterPro"/>
</dbReference>
<dbReference type="Gene3D" id="3.20.20.450">
    <property type="entry name" value="EAL domain"/>
    <property type="match status" value="1"/>
</dbReference>
<dbReference type="SMART" id="SM00267">
    <property type="entry name" value="GGDEF"/>
    <property type="match status" value="1"/>
</dbReference>
<dbReference type="SMART" id="SM00052">
    <property type="entry name" value="EAL"/>
    <property type="match status" value="1"/>
</dbReference>
<dbReference type="InterPro" id="IPR029787">
    <property type="entry name" value="Nucleotide_cyclase"/>
</dbReference>
<dbReference type="PROSITE" id="PS50887">
    <property type="entry name" value="GGDEF"/>
    <property type="match status" value="1"/>
</dbReference>
<proteinExistence type="predicted"/>
<dbReference type="SUPFAM" id="SSF141868">
    <property type="entry name" value="EAL domain-like"/>
    <property type="match status" value="1"/>
</dbReference>
<dbReference type="PROSITE" id="PS50885">
    <property type="entry name" value="HAMP"/>
    <property type="match status" value="1"/>
</dbReference>
<keyword evidence="7" id="KW-1185">Reference proteome</keyword>
<protein>
    <submittedName>
        <fullName evidence="6">Deubiquitinase</fullName>
    </submittedName>
</protein>
<reference evidence="6 7" key="1">
    <citation type="submission" date="2017-02" db="EMBL/GenBank/DDBJ databases">
        <title>Genome sequence of the nitrite-oxidizing bacterium Nitrobacter vulgaris strain Ab1.</title>
        <authorList>
            <person name="Mellbye B.L."/>
            <person name="Davis E.W."/>
            <person name="Spieck E."/>
            <person name="Chang J.H."/>
            <person name="Bottomley P.J."/>
            <person name="Sayavedra-Soto L.A."/>
        </authorList>
    </citation>
    <scope>NUCLEOTIDE SEQUENCE [LARGE SCALE GENOMIC DNA]</scope>
    <source>
        <strain evidence="6 7">Ab1</strain>
    </source>
</reference>
<dbReference type="Gene3D" id="3.30.450.20">
    <property type="entry name" value="PAS domain"/>
    <property type="match status" value="2"/>
</dbReference>
<dbReference type="Gene3D" id="6.10.340.10">
    <property type="match status" value="1"/>
</dbReference>
<dbReference type="InterPro" id="IPR043128">
    <property type="entry name" value="Rev_trsase/Diguanyl_cyclase"/>
</dbReference>
<feature type="compositionally biased region" description="Basic residues" evidence="1">
    <location>
        <begin position="950"/>
        <end position="960"/>
    </location>
</feature>